<dbReference type="AlphaFoldDB" id="A0A1V9XIK5"/>
<accession>A0A1V9XIK5</accession>
<dbReference type="FunCoup" id="A0A1V9XIK5">
    <property type="interactions" value="510"/>
</dbReference>
<reference evidence="2 3" key="1">
    <citation type="journal article" date="2017" name="Gigascience">
        <title>Draft genome of the honey bee ectoparasitic mite, Tropilaelaps mercedesae, is shaped by the parasitic life history.</title>
        <authorList>
            <person name="Dong X."/>
            <person name="Armstrong S.D."/>
            <person name="Xia D."/>
            <person name="Makepeace B.L."/>
            <person name="Darby A.C."/>
            <person name="Kadowaki T."/>
        </authorList>
    </citation>
    <scope>NUCLEOTIDE SEQUENCE [LARGE SCALE GENOMIC DNA]</scope>
    <source>
        <strain evidence="2">Wuxi-XJTLU</strain>
    </source>
</reference>
<dbReference type="Gene3D" id="2.60.200.40">
    <property type="match status" value="1"/>
</dbReference>
<dbReference type="Pfam" id="PF19280">
    <property type="entry name" value="CERK_C"/>
    <property type="match status" value="1"/>
</dbReference>
<dbReference type="InterPro" id="IPR045363">
    <property type="entry name" value="CERK_C"/>
</dbReference>
<organism evidence="2 3">
    <name type="scientific">Tropilaelaps mercedesae</name>
    <dbReference type="NCBI Taxonomy" id="418985"/>
    <lineage>
        <taxon>Eukaryota</taxon>
        <taxon>Metazoa</taxon>
        <taxon>Ecdysozoa</taxon>
        <taxon>Arthropoda</taxon>
        <taxon>Chelicerata</taxon>
        <taxon>Arachnida</taxon>
        <taxon>Acari</taxon>
        <taxon>Parasitiformes</taxon>
        <taxon>Mesostigmata</taxon>
        <taxon>Gamasina</taxon>
        <taxon>Dermanyssoidea</taxon>
        <taxon>Laelapidae</taxon>
        <taxon>Tropilaelaps</taxon>
    </lineage>
</organism>
<keyword evidence="2" id="KW-0808">Transferase</keyword>
<keyword evidence="3" id="KW-1185">Reference proteome</keyword>
<feature type="domain" description="Ceramide kinase C-terminal" evidence="1">
    <location>
        <begin position="27"/>
        <end position="178"/>
    </location>
</feature>
<dbReference type="OrthoDB" id="530923at2759"/>
<dbReference type="GO" id="GO:0001729">
    <property type="term" value="F:ceramide kinase activity"/>
    <property type="evidence" value="ECO:0007669"/>
    <property type="project" value="TreeGrafter"/>
</dbReference>
<dbReference type="PANTHER" id="PTHR12358:SF111">
    <property type="entry name" value="CERAMIDE KINASE, ISOFORM A"/>
    <property type="match status" value="1"/>
</dbReference>
<sequence>GSRIRIDLGSIHSKGRLVRFFAGFLSYGFFGDNVQSAEKYRWMGPLRYSWTGWQTLLKNRSYEGQLDLQLLKNDFPQHKLPICIKGCERCLSTPFCPPRERPQQNETFQGQLMSLNCSLLANRCSKSQAGFAPRAHLGDGLMDVCIVKACSRINFLRFLAAISNSQRQDPFDFPFVRSNRALCFKFLAGSGKKNTSVWHCDGEILPNCTDITVKCHNQALTLLASGVSNSTLEQSTASEPSSLYLRSPIQSRLCLLGDMARTACPLDSPCFLGNRSSGTQSQNSNPLLPAALASDASPLCAATVFCGV</sequence>
<protein>
    <submittedName>
        <fullName evidence="2">Ceramide kinase-like</fullName>
    </submittedName>
</protein>
<keyword evidence="2" id="KW-0418">Kinase</keyword>
<feature type="non-terminal residue" evidence="2">
    <location>
        <position position="1"/>
    </location>
</feature>
<evidence type="ECO:0000313" key="2">
    <source>
        <dbReference type="EMBL" id="OQR73208.1"/>
    </source>
</evidence>
<gene>
    <name evidence="2" type="ORF">BIW11_09884</name>
</gene>
<dbReference type="SUPFAM" id="SSF111331">
    <property type="entry name" value="NAD kinase/diacylglycerol kinase-like"/>
    <property type="match status" value="1"/>
</dbReference>
<dbReference type="STRING" id="418985.A0A1V9XIK5"/>
<dbReference type="InParanoid" id="A0A1V9XIK5"/>
<comment type="caution">
    <text evidence="2">The sequence shown here is derived from an EMBL/GenBank/DDBJ whole genome shotgun (WGS) entry which is preliminary data.</text>
</comment>
<evidence type="ECO:0000259" key="1">
    <source>
        <dbReference type="Pfam" id="PF19280"/>
    </source>
</evidence>
<dbReference type="GO" id="GO:0016020">
    <property type="term" value="C:membrane"/>
    <property type="evidence" value="ECO:0007669"/>
    <property type="project" value="GOC"/>
</dbReference>
<dbReference type="Proteomes" id="UP000192247">
    <property type="component" value="Unassembled WGS sequence"/>
</dbReference>
<dbReference type="GO" id="GO:0006672">
    <property type="term" value="P:ceramide metabolic process"/>
    <property type="evidence" value="ECO:0007669"/>
    <property type="project" value="TreeGrafter"/>
</dbReference>
<dbReference type="InterPro" id="IPR016064">
    <property type="entry name" value="NAD/diacylglycerol_kinase_sf"/>
</dbReference>
<dbReference type="EMBL" id="MNPL01010318">
    <property type="protein sequence ID" value="OQR73208.1"/>
    <property type="molecule type" value="Genomic_DNA"/>
</dbReference>
<evidence type="ECO:0000313" key="3">
    <source>
        <dbReference type="Proteomes" id="UP000192247"/>
    </source>
</evidence>
<dbReference type="PANTHER" id="PTHR12358">
    <property type="entry name" value="SPHINGOSINE KINASE"/>
    <property type="match status" value="1"/>
</dbReference>
<name>A0A1V9XIK5_9ACAR</name>
<dbReference type="InterPro" id="IPR050187">
    <property type="entry name" value="Lipid_Phosphate_FormReg"/>
</dbReference>
<proteinExistence type="predicted"/>